<comment type="catalytic activity">
    <reaction evidence="11">
        <text>methanethiol + S-adenosyl-L-methionine = dimethyl sulfide + S-adenosyl-L-homocysteine + H(+)</text>
        <dbReference type="Rhea" id="RHEA:50428"/>
        <dbReference type="ChEBI" id="CHEBI:15378"/>
        <dbReference type="ChEBI" id="CHEBI:16007"/>
        <dbReference type="ChEBI" id="CHEBI:17437"/>
        <dbReference type="ChEBI" id="CHEBI:57856"/>
        <dbReference type="ChEBI" id="CHEBI:59789"/>
        <dbReference type="EC" id="2.1.1.334"/>
    </reaction>
</comment>
<evidence type="ECO:0000256" key="5">
    <source>
        <dbReference type="ARBA" id="ARBA00022603"/>
    </source>
</evidence>
<dbReference type="GO" id="GO:0032259">
    <property type="term" value="P:methylation"/>
    <property type="evidence" value="ECO:0007669"/>
    <property type="project" value="UniProtKB-KW"/>
</dbReference>
<evidence type="ECO:0000313" key="13">
    <source>
        <dbReference type="EMBL" id="MBR7618948.1"/>
    </source>
</evidence>
<comment type="function">
    <text evidence="1">Catalyzes the methylation of methanethiol (MeSH) to yield dimethylsulphide (DMS).</text>
</comment>
<evidence type="ECO:0000256" key="3">
    <source>
        <dbReference type="ARBA" id="ARBA00010631"/>
    </source>
</evidence>
<organism evidence="13 14">
    <name type="scientific">Phenylobacterium glaciei</name>
    <dbReference type="NCBI Taxonomy" id="2803784"/>
    <lineage>
        <taxon>Bacteria</taxon>
        <taxon>Pseudomonadati</taxon>
        <taxon>Pseudomonadota</taxon>
        <taxon>Alphaproteobacteria</taxon>
        <taxon>Caulobacterales</taxon>
        <taxon>Caulobacteraceae</taxon>
        <taxon>Phenylobacterium</taxon>
    </lineage>
</organism>
<gene>
    <name evidence="13" type="ORF">JKL49_06060</name>
</gene>
<keyword evidence="10 12" id="KW-0472">Membrane</keyword>
<dbReference type="Gene3D" id="1.20.120.1630">
    <property type="match status" value="1"/>
</dbReference>
<keyword evidence="14" id="KW-1185">Reference proteome</keyword>
<comment type="caution">
    <text evidence="13">The sequence shown here is derived from an EMBL/GenBank/DDBJ whole genome shotgun (WGS) entry which is preliminary data.</text>
</comment>
<dbReference type="NCBIfam" id="NF045656">
    <property type="entry name" value="MeththiolMtaseMddA"/>
    <property type="match status" value="1"/>
</dbReference>
<evidence type="ECO:0000256" key="9">
    <source>
        <dbReference type="ARBA" id="ARBA00022989"/>
    </source>
</evidence>
<dbReference type="Proteomes" id="UP000622580">
    <property type="component" value="Unassembled WGS sequence"/>
</dbReference>
<dbReference type="PANTHER" id="PTHR31040">
    <property type="entry name" value="NURIM"/>
    <property type="match status" value="1"/>
</dbReference>
<evidence type="ECO:0000256" key="10">
    <source>
        <dbReference type="ARBA" id="ARBA00023136"/>
    </source>
</evidence>
<sequence length="252" mass="28454">MAGLVAVIYGVIAYGVTLVSLLYLVGFMGNLIVPKSVDSGMAGPLLPSVIIDIMLIGLFTIQHSVMARQGFKRWWARFVPPMVERSTYVLVTSLALMLLYWQWRPIPTLVWAAREPIAVAALDGIFWLGWFVLVASTFLLSHFEMFGLSQVFARLFGKAQPEPKFRAPLFYRRVRHPIQLGVLLAVWATPTMTVGHLLFSVVTTGYILVGIQLEERDLVQQFGDQYRNYRRQAAMLVPLPGRKFVDPKDVKL</sequence>
<reference evidence="13" key="1">
    <citation type="submission" date="2021-04" db="EMBL/GenBank/DDBJ databases">
        <title>Draft genome assembly of strain Phenylobacterium sp. 20VBR1 using MiniION and Illumina platforms.</title>
        <authorList>
            <person name="Thomas F.A."/>
            <person name="Krishnan K.P."/>
            <person name="Sinha R.K."/>
        </authorList>
    </citation>
    <scope>NUCLEOTIDE SEQUENCE</scope>
    <source>
        <strain evidence="13">20VBR1</strain>
    </source>
</reference>
<feature type="transmembrane region" description="Helical" evidence="12">
    <location>
        <begin position="180"/>
        <end position="209"/>
    </location>
</feature>
<dbReference type="InterPro" id="IPR054700">
    <property type="entry name" value="MddA"/>
</dbReference>
<evidence type="ECO:0000256" key="12">
    <source>
        <dbReference type="SAM" id="Phobius"/>
    </source>
</evidence>
<keyword evidence="9 12" id="KW-1133">Transmembrane helix</keyword>
<comment type="subcellular location">
    <subcellularLocation>
        <location evidence="2">Membrane</location>
        <topology evidence="2">Multi-pass membrane protein</topology>
    </subcellularLocation>
</comment>
<dbReference type="RefSeq" id="WP_215338993.1">
    <property type="nucleotide sequence ID" value="NZ_JAGSGD010000001.1"/>
</dbReference>
<dbReference type="EC" id="2.1.1.334" evidence="4"/>
<feature type="transmembrane region" description="Helical" evidence="12">
    <location>
        <begin position="45"/>
        <end position="65"/>
    </location>
</feature>
<keyword evidence="5" id="KW-0489">Methyltransferase</keyword>
<evidence type="ECO:0000256" key="7">
    <source>
        <dbReference type="ARBA" id="ARBA00022691"/>
    </source>
</evidence>
<evidence type="ECO:0000256" key="8">
    <source>
        <dbReference type="ARBA" id="ARBA00022692"/>
    </source>
</evidence>
<accession>A0A941HVP7</accession>
<dbReference type="GO" id="GO:0008168">
    <property type="term" value="F:methyltransferase activity"/>
    <property type="evidence" value="ECO:0007669"/>
    <property type="project" value="UniProtKB-KW"/>
</dbReference>
<dbReference type="PANTHER" id="PTHR31040:SF1">
    <property type="entry name" value="NURIM"/>
    <property type="match status" value="1"/>
</dbReference>
<feature type="transmembrane region" description="Helical" evidence="12">
    <location>
        <begin position="118"/>
        <end position="140"/>
    </location>
</feature>
<evidence type="ECO:0000256" key="4">
    <source>
        <dbReference type="ARBA" id="ARBA00012149"/>
    </source>
</evidence>
<evidence type="ECO:0000256" key="2">
    <source>
        <dbReference type="ARBA" id="ARBA00004141"/>
    </source>
</evidence>
<evidence type="ECO:0000256" key="6">
    <source>
        <dbReference type="ARBA" id="ARBA00022679"/>
    </source>
</evidence>
<feature type="transmembrane region" description="Helical" evidence="12">
    <location>
        <begin position="86"/>
        <end position="103"/>
    </location>
</feature>
<keyword evidence="8 12" id="KW-0812">Transmembrane</keyword>
<name>A0A941HVP7_9CAUL</name>
<evidence type="ECO:0000256" key="1">
    <source>
        <dbReference type="ARBA" id="ARBA00002096"/>
    </source>
</evidence>
<dbReference type="AlphaFoldDB" id="A0A941HVP7"/>
<keyword evidence="6" id="KW-0808">Transferase</keyword>
<dbReference type="GO" id="GO:0016020">
    <property type="term" value="C:membrane"/>
    <property type="evidence" value="ECO:0007669"/>
    <property type="project" value="UniProtKB-SubCell"/>
</dbReference>
<keyword evidence="7" id="KW-0949">S-adenosyl-L-methionine</keyword>
<protein>
    <recommendedName>
        <fullName evidence="4">methanethiol S-methyltransferase</fullName>
        <ecNumber evidence="4">2.1.1.334</ecNumber>
    </recommendedName>
</protein>
<evidence type="ECO:0000313" key="14">
    <source>
        <dbReference type="Proteomes" id="UP000622580"/>
    </source>
</evidence>
<feature type="transmembrane region" description="Helical" evidence="12">
    <location>
        <begin position="7"/>
        <end position="33"/>
    </location>
</feature>
<comment type="similarity">
    <text evidence="3">Belongs to the nurim family.</text>
</comment>
<evidence type="ECO:0000256" key="11">
    <source>
        <dbReference type="ARBA" id="ARBA00048134"/>
    </source>
</evidence>
<dbReference type="EMBL" id="JAGSGD010000001">
    <property type="protein sequence ID" value="MBR7618948.1"/>
    <property type="molecule type" value="Genomic_DNA"/>
</dbReference>
<dbReference type="InterPro" id="IPR033580">
    <property type="entry name" value="Nurim-like"/>
</dbReference>
<proteinExistence type="inferred from homology"/>